<comment type="caution">
    <text evidence="1">The sequence shown here is derived from an EMBL/GenBank/DDBJ whole genome shotgun (WGS) entry which is preliminary data.</text>
</comment>
<sequence length="697" mass="75192">MECVAEPGMGVGRTVALLTHEIRTGDFDLSVRTGTLALGEGLSGFVLGTGVPGEDARRRALLGSASGVGGGLIAYVDHNGAVGFRDHTPEGAQLNWPAMSATASGTGSPRSLDEDLTLAVTCRTVNETTVSLRVAVRRTSDDTELTSATIAALPLTRVRGGIALMSSSRQGSESRYWVTGLSATGSGLTVIPERALGPVVGTLFTSVAGVLRMTVQCMPVDPRDLPSVSLEVFRSGSWIRLGTKEIGPGYTAQFYASGMDPTTPTGYRIVAGDQTFYSGTIPAEPRGGIRIASLNCLKASHRPLDAPSAWQARLPGSVSLDLYSRRNIYFPHNEIVDSITAQRPDLLVAHGDQLYETSPTRKDTSSAPELDFLYKFLLWHWAMRPLTRRLPIVVLTDDHDVYQPNLYGEGGIATTDFRTGGYVKSASWVNLVQRMSSWHNPDRFDPTPVAQGITVGYAAFSYGGTSFAIVEDRKFKTGLIKPGATPHLLGARQEAFLGTWANMHPGQPKVILTGSTWACVQTDADGAPRLDADSNGWPAPGRMRAVKLARAAHGLIVSGDQHVGHLVRHGIDGFADGPLQFTPPAGSTSFQRWFQPAQPLPNSTGTPDTGDFTDRFGNRVRVLAAVNPKFTLRQLWDHYPAPGQDFGDRNLKREGFGLIAFDHARRRVRIECWPWNATETGAGQYPGWPVTVPYSAL</sequence>
<dbReference type="AlphaFoldDB" id="W6JW00"/>
<evidence type="ECO:0000313" key="1">
    <source>
        <dbReference type="EMBL" id="CCH73708.1"/>
    </source>
</evidence>
<reference evidence="1 2" key="1">
    <citation type="journal article" date="2013" name="ISME J.">
        <title>A metabolic model for members of the genus Tetrasphaera involved in enhanced biological phosphorus removal.</title>
        <authorList>
            <person name="Kristiansen R."/>
            <person name="Nguyen H.T.T."/>
            <person name="Saunders A.M."/>
            <person name="Nielsen J.L."/>
            <person name="Wimmer R."/>
            <person name="Le V.Q."/>
            <person name="McIlroy S.J."/>
            <person name="Petrovski S."/>
            <person name="Seviour R.J."/>
            <person name="Calteau A."/>
            <person name="Nielsen K.L."/>
            <person name="Nielsen P.H."/>
        </authorList>
    </citation>
    <scope>NUCLEOTIDE SEQUENCE [LARGE SCALE GENOMIC DNA]</scope>
    <source>
        <strain evidence="1 2">Ben110</strain>
    </source>
</reference>
<dbReference type="SUPFAM" id="SSF56300">
    <property type="entry name" value="Metallo-dependent phosphatases"/>
    <property type="match status" value="1"/>
</dbReference>
<dbReference type="EMBL" id="CAJA01000241">
    <property type="protein sequence ID" value="CCH73708.1"/>
    <property type="molecule type" value="Genomic_DNA"/>
</dbReference>
<dbReference type="Proteomes" id="UP000035763">
    <property type="component" value="Unassembled WGS sequence"/>
</dbReference>
<keyword evidence="2" id="KW-1185">Reference proteome</keyword>
<dbReference type="STRING" id="1193182.BN11_3150003"/>
<organism evidence="1 2">
    <name type="scientific">Nostocoides australiense Ben110</name>
    <dbReference type="NCBI Taxonomy" id="1193182"/>
    <lineage>
        <taxon>Bacteria</taxon>
        <taxon>Bacillati</taxon>
        <taxon>Actinomycetota</taxon>
        <taxon>Actinomycetes</taxon>
        <taxon>Micrococcales</taxon>
        <taxon>Intrasporangiaceae</taxon>
        <taxon>Nostocoides</taxon>
    </lineage>
</organism>
<dbReference type="OrthoDB" id="9761852at2"/>
<evidence type="ECO:0000313" key="2">
    <source>
        <dbReference type="Proteomes" id="UP000035763"/>
    </source>
</evidence>
<evidence type="ECO:0008006" key="3">
    <source>
        <dbReference type="Google" id="ProtNLM"/>
    </source>
</evidence>
<protein>
    <recommendedName>
        <fullName evidence="3">PhoD-like phosphatase metallophosphatase domain-containing protein</fullName>
    </recommendedName>
</protein>
<dbReference type="InterPro" id="IPR029052">
    <property type="entry name" value="Metallo-depent_PP-like"/>
</dbReference>
<dbReference type="Gene3D" id="3.60.21.70">
    <property type="entry name" value="PhoD-like phosphatase"/>
    <property type="match status" value="1"/>
</dbReference>
<name>W6JW00_9MICO</name>
<dbReference type="InterPro" id="IPR038607">
    <property type="entry name" value="PhoD-like_sf"/>
</dbReference>
<accession>W6JW00</accession>
<gene>
    <name evidence="1" type="ORF">BN11_3150003</name>
</gene>
<proteinExistence type="predicted"/>